<gene>
    <name evidence="1" type="ORF">SPBR_08039</name>
</gene>
<dbReference type="AlphaFoldDB" id="A0A0C2IWN6"/>
<proteinExistence type="predicted"/>
<evidence type="ECO:0000313" key="2">
    <source>
        <dbReference type="Proteomes" id="UP000031575"/>
    </source>
</evidence>
<dbReference type="RefSeq" id="XP_040617442.1">
    <property type="nucleotide sequence ID" value="XM_040766288.1"/>
</dbReference>
<reference evidence="1 2" key="1">
    <citation type="journal article" date="2014" name="BMC Genomics">
        <title>Comparative genomics of the major fungal agents of human and animal Sporotrichosis: Sporothrix schenckii and Sporothrix brasiliensis.</title>
        <authorList>
            <person name="Teixeira M.M."/>
            <person name="de Almeida L.G."/>
            <person name="Kubitschek-Barreira P."/>
            <person name="Alves F.L."/>
            <person name="Kioshima E.S."/>
            <person name="Abadio A.K."/>
            <person name="Fernandes L."/>
            <person name="Derengowski L.S."/>
            <person name="Ferreira K.S."/>
            <person name="Souza R.C."/>
            <person name="Ruiz J.C."/>
            <person name="de Andrade N.C."/>
            <person name="Paes H.C."/>
            <person name="Nicola A.M."/>
            <person name="Albuquerque P."/>
            <person name="Gerber A.L."/>
            <person name="Martins V.P."/>
            <person name="Peconick L.D."/>
            <person name="Neto A.V."/>
            <person name="Chaucanez C.B."/>
            <person name="Silva P.A."/>
            <person name="Cunha O.L."/>
            <person name="de Oliveira F.F."/>
            <person name="dos Santos T.C."/>
            <person name="Barros A.L."/>
            <person name="Soares M.A."/>
            <person name="de Oliveira L.M."/>
            <person name="Marini M.M."/>
            <person name="Villalobos-Duno H."/>
            <person name="Cunha M.M."/>
            <person name="de Hoog S."/>
            <person name="da Silveira J.F."/>
            <person name="Henrissat B."/>
            <person name="Nino-Vega G.A."/>
            <person name="Cisalpino P.S."/>
            <person name="Mora-Montes H.M."/>
            <person name="Almeida S.R."/>
            <person name="Stajich J.E."/>
            <person name="Lopes-Bezerra L.M."/>
            <person name="Vasconcelos A.T."/>
            <person name="Felipe M.S."/>
        </authorList>
    </citation>
    <scope>NUCLEOTIDE SEQUENCE [LARGE SCALE GENOMIC DNA]</scope>
    <source>
        <strain evidence="1 2">5110</strain>
    </source>
</reference>
<name>A0A0C2IWN6_9PEZI</name>
<dbReference type="EMBL" id="AWTV01000009">
    <property type="protein sequence ID" value="KIH89432.1"/>
    <property type="molecule type" value="Genomic_DNA"/>
</dbReference>
<dbReference type="Proteomes" id="UP000031575">
    <property type="component" value="Unassembled WGS sequence"/>
</dbReference>
<dbReference type="GeneID" id="63681209"/>
<dbReference type="HOGENOM" id="CLU_2672720_0_0_1"/>
<sequence>MPRFELPAEPAPSVASIDVATMSLFIVSGKTALVTGANGSIGVVGYSGDAVRFASRREKSWLQLQYDSLRVLGSL</sequence>
<protein>
    <submittedName>
        <fullName evidence="1">Uncharacterized protein</fullName>
    </submittedName>
</protein>
<keyword evidence="2" id="KW-1185">Reference proteome</keyword>
<organism evidence="1 2">
    <name type="scientific">Sporothrix brasiliensis 5110</name>
    <dbReference type="NCBI Taxonomy" id="1398154"/>
    <lineage>
        <taxon>Eukaryota</taxon>
        <taxon>Fungi</taxon>
        <taxon>Dikarya</taxon>
        <taxon>Ascomycota</taxon>
        <taxon>Pezizomycotina</taxon>
        <taxon>Sordariomycetes</taxon>
        <taxon>Sordariomycetidae</taxon>
        <taxon>Ophiostomatales</taxon>
        <taxon>Ophiostomataceae</taxon>
        <taxon>Sporothrix</taxon>
    </lineage>
</organism>
<dbReference type="VEuPathDB" id="FungiDB:SPBR_08039"/>
<comment type="caution">
    <text evidence="1">The sequence shown here is derived from an EMBL/GenBank/DDBJ whole genome shotgun (WGS) entry which is preliminary data.</text>
</comment>
<accession>A0A0C2IWN6</accession>
<evidence type="ECO:0000313" key="1">
    <source>
        <dbReference type="EMBL" id="KIH89432.1"/>
    </source>
</evidence>